<name>A0ABR3ETA1_9AGAR</name>
<gene>
    <name evidence="2" type="ORF">V5O48_015900</name>
</gene>
<organism evidence="2 3">
    <name type="scientific">Marasmius crinis-equi</name>
    <dbReference type="NCBI Taxonomy" id="585013"/>
    <lineage>
        <taxon>Eukaryota</taxon>
        <taxon>Fungi</taxon>
        <taxon>Dikarya</taxon>
        <taxon>Basidiomycota</taxon>
        <taxon>Agaricomycotina</taxon>
        <taxon>Agaricomycetes</taxon>
        <taxon>Agaricomycetidae</taxon>
        <taxon>Agaricales</taxon>
        <taxon>Marasmiineae</taxon>
        <taxon>Marasmiaceae</taxon>
        <taxon>Marasmius</taxon>
    </lineage>
</organism>
<evidence type="ECO:0000313" key="2">
    <source>
        <dbReference type="EMBL" id="KAL0566118.1"/>
    </source>
</evidence>
<comment type="caution">
    <text evidence="2">The sequence shown here is derived from an EMBL/GenBank/DDBJ whole genome shotgun (WGS) entry which is preliminary data.</text>
</comment>
<evidence type="ECO:0000313" key="3">
    <source>
        <dbReference type="Proteomes" id="UP001465976"/>
    </source>
</evidence>
<accession>A0ABR3ETA1</accession>
<reference evidence="2 3" key="1">
    <citation type="submission" date="2024-02" db="EMBL/GenBank/DDBJ databases">
        <title>A draft genome for the cacao thread blight pathogen Marasmius crinis-equi.</title>
        <authorList>
            <person name="Cohen S.P."/>
            <person name="Baruah I.K."/>
            <person name="Amoako-Attah I."/>
            <person name="Bukari Y."/>
            <person name="Meinhardt L.W."/>
            <person name="Bailey B.A."/>
        </authorList>
    </citation>
    <scope>NUCLEOTIDE SEQUENCE [LARGE SCALE GENOMIC DNA]</scope>
    <source>
        <strain evidence="2 3">GH-76</strain>
    </source>
</reference>
<feature type="non-terminal residue" evidence="2">
    <location>
        <position position="71"/>
    </location>
</feature>
<evidence type="ECO:0000256" key="1">
    <source>
        <dbReference type="SAM" id="MobiDB-lite"/>
    </source>
</evidence>
<protein>
    <submittedName>
        <fullName evidence="2">Uncharacterized protein</fullName>
    </submittedName>
</protein>
<sequence>GVLPASGILGSRNRGPCRYAVEQNRCGIPACRLGARNDVRWGEGAFTRGGGGGSEGAVWRGTGTVDGAGKV</sequence>
<keyword evidence="3" id="KW-1185">Reference proteome</keyword>
<dbReference type="EMBL" id="JBAHYK010002004">
    <property type="protein sequence ID" value="KAL0566118.1"/>
    <property type="molecule type" value="Genomic_DNA"/>
</dbReference>
<feature type="region of interest" description="Disordered" evidence="1">
    <location>
        <begin position="47"/>
        <end position="71"/>
    </location>
</feature>
<feature type="non-terminal residue" evidence="2">
    <location>
        <position position="1"/>
    </location>
</feature>
<dbReference type="Proteomes" id="UP001465976">
    <property type="component" value="Unassembled WGS sequence"/>
</dbReference>
<proteinExistence type="predicted"/>